<dbReference type="AlphaFoldDB" id="A0A553E963"/>
<organism evidence="1 2">
    <name type="scientific">Flavobacterium restrictum</name>
    <dbReference type="NCBI Taxonomy" id="2594428"/>
    <lineage>
        <taxon>Bacteria</taxon>
        <taxon>Pseudomonadati</taxon>
        <taxon>Bacteroidota</taxon>
        <taxon>Flavobacteriia</taxon>
        <taxon>Flavobacteriales</taxon>
        <taxon>Flavobacteriaceae</taxon>
        <taxon>Flavobacterium</taxon>
    </lineage>
</organism>
<dbReference type="EMBL" id="VJZT01000003">
    <property type="protein sequence ID" value="TRX41451.1"/>
    <property type="molecule type" value="Genomic_DNA"/>
</dbReference>
<comment type="caution">
    <text evidence="1">The sequence shown here is derived from an EMBL/GenBank/DDBJ whole genome shotgun (WGS) entry which is preliminary data.</text>
</comment>
<dbReference type="RefSeq" id="WP_144255637.1">
    <property type="nucleotide sequence ID" value="NZ_VJZT01000003.1"/>
</dbReference>
<sequence length="75" mass="8714">MEKSLENILVFVTNIKTETDKQKIMSPLDKNPAVLEWNIDQEDIDCVLRIVSETLSEEQIITLLNLHDFECKPLQ</sequence>
<dbReference type="OrthoDB" id="1036397at2"/>
<name>A0A553E963_9FLAO</name>
<accession>A0A553E963</accession>
<proteinExistence type="predicted"/>
<dbReference type="Proteomes" id="UP000316371">
    <property type="component" value="Unassembled WGS sequence"/>
</dbReference>
<reference evidence="1 2" key="1">
    <citation type="submission" date="2019-07" db="EMBL/GenBank/DDBJ databases">
        <title>Novel species of Flavobacterium.</title>
        <authorList>
            <person name="Liu Q."/>
            <person name="Xin Y.-H."/>
        </authorList>
    </citation>
    <scope>NUCLEOTIDE SEQUENCE [LARGE SCALE GENOMIC DNA]</scope>
    <source>
        <strain evidence="1 2">LB1R34</strain>
    </source>
</reference>
<evidence type="ECO:0000313" key="2">
    <source>
        <dbReference type="Proteomes" id="UP000316371"/>
    </source>
</evidence>
<keyword evidence="2" id="KW-1185">Reference proteome</keyword>
<evidence type="ECO:0000313" key="1">
    <source>
        <dbReference type="EMBL" id="TRX41451.1"/>
    </source>
</evidence>
<protein>
    <submittedName>
        <fullName evidence="1">Uncharacterized protein</fullName>
    </submittedName>
</protein>
<gene>
    <name evidence="1" type="ORF">FNW21_04980</name>
</gene>